<protein>
    <submittedName>
        <fullName evidence="1">Uncharacterized protein</fullName>
    </submittedName>
</protein>
<proteinExistence type="predicted"/>
<reference evidence="1 2" key="1">
    <citation type="submission" date="2020-04" db="EMBL/GenBank/DDBJ databases">
        <authorList>
            <person name="De Canck E."/>
        </authorList>
    </citation>
    <scope>NUCLEOTIDE SEQUENCE [LARGE SCALE GENOMIC DNA]</scope>
    <source>
        <strain evidence="1 2">LMG 28614</strain>
    </source>
</reference>
<keyword evidence="2" id="KW-1185">Reference proteome</keyword>
<name>A0A6S7AUU9_9BURK</name>
<dbReference type="Proteomes" id="UP000494365">
    <property type="component" value="Unassembled WGS sequence"/>
</dbReference>
<evidence type="ECO:0000313" key="1">
    <source>
        <dbReference type="EMBL" id="CAB3778041.1"/>
    </source>
</evidence>
<dbReference type="EMBL" id="CADIKK010000002">
    <property type="protein sequence ID" value="CAB3778041.1"/>
    <property type="molecule type" value="Genomic_DNA"/>
</dbReference>
<evidence type="ECO:0000313" key="2">
    <source>
        <dbReference type="Proteomes" id="UP000494365"/>
    </source>
</evidence>
<accession>A0A6S7AUU9</accession>
<gene>
    <name evidence="1" type="ORF">LMG28614_00525</name>
</gene>
<organism evidence="1 2">
    <name type="scientific">Paraburkholderia ultramafica</name>
    <dbReference type="NCBI Taxonomy" id="1544867"/>
    <lineage>
        <taxon>Bacteria</taxon>
        <taxon>Pseudomonadati</taxon>
        <taxon>Pseudomonadota</taxon>
        <taxon>Betaproteobacteria</taxon>
        <taxon>Burkholderiales</taxon>
        <taxon>Burkholderiaceae</taxon>
        <taxon>Paraburkholderia</taxon>
    </lineage>
</organism>
<sequence length="154" mass="16654">MKKARRCRAFFIPRPIARPAVVLTGRPDPRPWNAIRNTQYKPAASAIDTGSVSTHARIRLRTVPHCRPEPLAAIVPATPDDSTCVVETGKPYMSAAPIVTIATISADAPCPYVRCCLPIFSPTVTTMRFHPTIVPRPSAMATATLTHVGMNLVA</sequence>
<dbReference type="AlphaFoldDB" id="A0A6S7AUU9"/>